<evidence type="ECO:0000313" key="3">
    <source>
        <dbReference type="Proteomes" id="UP000189818"/>
    </source>
</evidence>
<accession>A0A1T5B406</accession>
<sequence length="368" mass="39644">MSDHPYRSLPDSAYWRRAVAGQGPAIDPLGGGFLTLGREEKVATAGSCFAQHIARYLKRSGFAFLVTETAHPIVPADAAERHGYGMFSARYGNIYTARQLLQLFDRAYGAFVPAEDIWDAAGGGGRVVDPFRPTIEPQGYAGEAELRADRAHHLAKVREMFETLDIFIFTLGLTEGWESVEDGAVFPICPGVSGGRFDPARHRFRNFRVGEVTADMAAFIARLRGVNPGARIILTVSPVPLVATASGNHVLAATTYSKSVLRAAAQEIAEDHDGVFYFPSYEMIMGAPAAARYFAEDLRNVTEEGVSHVMSVFLRHAAGVDLPAPPAGPAFETPDATLAAAREWVQVMCDEALLDPGADGGDRGDETA</sequence>
<dbReference type="STRING" id="439228.SAMN06295920_102472"/>
<dbReference type="Pfam" id="PF08885">
    <property type="entry name" value="GSCFA"/>
    <property type="match status" value="1"/>
</dbReference>
<dbReference type="InterPro" id="IPR014982">
    <property type="entry name" value="GSCFA"/>
</dbReference>
<protein>
    <submittedName>
        <fullName evidence="2">GSCFA family protein</fullName>
    </submittedName>
</protein>
<evidence type="ECO:0000313" key="2">
    <source>
        <dbReference type="EMBL" id="SKB41972.1"/>
    </source>
</evidence>
<gene>
    <name evidence="2" type="ORF">SAMN06295920_102472</name>
</gene>
<keyword evidence="3" id="KW-1185">Reference proteome</keyword>
<feature type="domain" description="GSCFA" evidence="1">
    <location>
        <begin position="41"/>
        <end position="313"/>
    </location>
</feature>
<dbReference type="EMBL" id="FUYM01000002">
    <property type="protein sequence ID" value="SKB41972.1"/>
    <property type="molecule type" value="Genomic_DNA"/>
</dbReference>
<reference evidence="3" key="1">
    <citation type="submission" date="2017-02" db="EMBL/GenBank/DDBJ databases">
        <authorList>
            <person name="Varghese N."/>
            <person name="Submissions S."/>
        </authorList>
    </citation>
    <scope>NUCLEOTIDE SEQUENCE [LARGE SCALE GENOMIC DNA]</scope>
    <source>
        <strain evidence="3">UM2</strain>
    </source>
</reference>
<evidence type="ECO:0000259" key="1">
    <source>
        <dbReference type="Pfam" id="PF08885"/>
    </source>
</evidence>
<dbReference type="OrthoDB" id="369216at2"/>
<organism evidence="2 3">
    <name type="scientific">Rhizorhabdus histidinilytica</name>
    <dbReference type="NCBI Taxonomy" id="439228"/>
    <lineage>
        <taxon>Bacteria</taxon>
        <taxon>Pseudomonadati</taxon>
        <taxon>Pseudomonadota</taxon>
        <taxon>Alphaproteobacteria</taxon>
        <taxon>Sphingomonadales</taxon>
        <taxon>Sphingomonadaceae</taxon>
        <taxon>Rhizorhabdus</taxon>
    </lineage>
</organism>
<dbReference type="AlphaFoldDB" id="A0A1T5B406"/>
<dbReference type="Proteomes" id="UP000189818">
    <property type="component" value="Unassembled WGS sequence"/>
</dbReference>
<dbReference type="RefSeq" id="WP_079647205.1">
    <property type="nucleotide sequence ID" value="NZ_FUYM01000002.1"/>
</dbReference>
<name>A0A1T5B406_9SPHN</name>
<dbReference type="SUPFAM" id="SSF52266">
    <property type="entry name" value="SGNH hydrolase"/>
    <property type="match status" value="1"/>
</dbReference>
<proteinExistence type="predicted"/>